<keyword evidence="7" id="KW-1185">Reference proteome</keyword>
<proteinExistence type="predicted"/>
<dbReference type="Pfam" id="PF13185">
    <property type="entry name" value="GAF_2"/>
    <property type="match status" value="1"/>
</dbReference>
<reference evidence="7" key="1">
    <citation type="journal article" date="2019" name="Int. J. Syst. Evol. Microbiol.">
        <title>The Global Catalogue of Microorganisms (GCM) 10K type strain sequencing project: providing services to taxonomists for standard genome sequencing and annotation.</title>
        <authorList>
            <consortium name="The Broad Institute Genomics Platform"/>
            <consortium name="The Broad Institute Genome Sequencing Center for Infectious Disease"/>
            <person name="Wu L."/>
            <person name="Ma J."/>
        </authorList>
    </citation>
    <scope>NUCLEOTIDE SEQUENCE [LARGE SCALE GENOMIC DNA]</scope>
    <source>
        <strain evidence="7">JCM 4805</strain>
    </source>
</reference>
<keyword evidence="3" id="KW-0805">Transcription regulation</keyword>
<evidence type="ECO:0000313" key="7">
    <source>
        <dbReference type="Proteomes" id="UP001500909"/>
    </source>
</evidence>
<keyword evidence="4" id="KW-0804">Transcription</keyword>
<feature type="domain" description="ANTAR" evidence="5">
    <location>
        <begin position="171"/>
        <end position="232"/>
    </location>
</feature>
<evidence type="ECO:0000256" key="1">
    <source>
        <dbReference type="ARBA" id="ARBA00022679"/>
    </source>
</evidence>
<dbReference type="EMBL" id="BAAABY010000013">
    <property type="protein sequence ID" value="GAA0455132.1"/>
    <property type="molecule type" value="Genomic_DNA"/>
</dbReference>
<dbReference type="InterPro" id="IPR036388">
    <property type="entry name" value="WH-like_DNA-bd_sf"/>
</dbReference>
<organism evidence="6 7">
    <name type="scientific">Streptomyces olivaceiscleroticus</name>
    <dbReference type="NCBI Taxonomy" id="68245"/>
    <lineage>
        <taxon>Bacteria</taxon>
        <taxon>Bacillati</taxon>
        <taxon>Actinomycetota</taxon>
        <taxon>Actinomycetes</taxon>
        <taxon>Kitasatosporales</taxon>
        <taxon>Streptomycetaceae</taxon>
        <taxon>Streptomyces</taxon>
    </lineage>
</organism>
<dbReference type="InterPro" id="IPR011006">
    <property type="entry name" value="CheY-like_superfamily"/>
</dbReference>
<evidence type="ECO:0000259" key="5">
    <source>
        <dbReference type="PROSITE" id="PS50921"/>
    </source>
</evidence>
<dbReference type="InterPro" id="IPR012074">
    <property type="entry name" value="GAF_ANTAR"/>
</dbReference>
<dbReference type="PIRSF" id="PIRSF036625">
    <property type="entry name" value="GAF_ANTAR"/>
    <property type="match status" value="1"/>
</dbReference>
<dbReference type="PROSITE" id="PS50921">
    <property type="entry name" value="ANTAR"/>
    <property type="match status" value="1"/>
</dbReference>
<dbReference type="SUPFAM" id="SSF55781">
    <property type="entry name" value="GAF domain-like"/>
    <property type="match status" value="1"/>
</dbReference>
<evidence type="ECO:0000256" key="3">
    <source>
        <dbReference type="ARBA" id="ARBA00023015"/>
    </source>
</evidence>
<dbReference type="RefSeq" id="WP_346094498.1">
    <property type="nucleotide sequence ID" value="NZ_BAAABY010000013.1"/>
</dbReference>
<sequence length="247" mass="25936">MAVAPQERVLQAFGEAVGVLIDDFDLIDALHRLCARGVELLDATAVGIMLADPHDDLQVLAVSDENTPVLELFTLLGDGGPCAEAFRTGEPRVNVGLPAAAGAVAPPAFAVRAVQAGYATAHALPLRLRQRSIGAIGLLHAGPHTLGPADIRLGQTLADVATIAVLQQHTAERSNVERAQVQAALVSRTVVEQAKGVLAEHWGTGVDEAFEVLRGHARTRREPLADVSRKVLDGTLAPAALRPADRP</sequence>
<evidence type="ECO:0000313" key="6">
    <source>
        <dbReference type="EMBL" id="GAA0455132.1"/>
    </source>
</evidence>
<comment type="caution">
    <text evidence="6">The sequence shown here is derived from an EMBL/GenBank/DDBJ whole genome shotgun (WGS) entry which is preliminary data.</text>
</comment>
<name>A0ABP3JJ32_9ACTN</name>
<dbReference type="SMART" id="SM00065">
    <property type="entry name" value="GAF"/>
    <property type="match status" value="1"/>
</dbReference>
<gene>
    <name evidence="6" type="ORF">GCM10010361_18970</name>
</gene>
<dbReference type="Gene3D" id="3.30.450.40">
    <property type="match status" value="1"/>
</dbReference>
<dbReference type="Pfam" id="PF03861">
    <property type="entry name" value="ANTAR"/>
    <property type="match status" value="1"/>
</dbReference>
<dbReference type="InterPro" id="IPR029016">
    <property type="entry name" value="GAF-like_dom_sf"/>
</dbReference>
<accession>A0ABP3JJ32</accession>
<dbReference type="SMART" id="SM01012">
    <property type="entry name" value="ANTAR"/>
    <property type="match status" value="1"/>
</dbReference>
<protein>
    <submittedName>
        <fullName evidence="6">GAF and ANTAR domain-containing protein</fullName>
    </submittedName>
</protein>
<dbReference type="InterPro" id="IPR003018">
    <property type="entry name" value="GAF"/>
</dbReference>
<evidence type="ECO:0000256" key="2">
    <source>
        <dbReference type="ARBA" id="ARBA00022777"/>
    </source>
</evidence>
<dbReference type="Gene3D" id="1.10.10.10">
    <property type="entry name" value="Winged helix-like DNA-binding domain superfamily/Winged helix DNA-binding domain"/>
    <property type="match status" value="1"/>
</dbReference>
<keyword evidence="1" id="KW-0808">Transferase</keyword>
<evidence type="ECO:0000256" key="4">
    <source>
        <dbReference type="ARBA" id="ARBA00023163"/>
    </source>
</evidence>
<dbReference type="InterPro" id="IPR005561">
    <property type="entry name" value="ANTAR"/>
</dbReference>
<dbReference type="SUPFAM" id="SSF52172">
    <property type="entry name" value="CheY-like"/>
    <property type="match status" value="1"/>
</dbReference>
<dbReference type="Proteomes" id="UP001500909">
    <property type="component" value="Unassembled WGS sequence"/>
</dbReference>
<keyword evidence="2" id="KW-0418">Kinase</keyword>